<organism evidence="1 2">
    <name type="scientific">Thalictrum thalictroides</name>
    <name type="common">Rue-anemone</name>
    <name type="synonym">Anemone thalictroides</name>
    <dbReference type="NCBI Taxonomy" id="46969"/>
    <lineage>
        <taxon>Eukaryota</taxon>
        <taxon>Viridiplantae</taxon>
        <taxon>Streptophyta</taxon>
        <taxon>Embryophyta</taxon>
        <taxon>Tracheophyta</taxon>
        <taxon>Spermatophyta</taxon>
        <taxon>Magnoliopsida</taxon>
        <taxon>Ranunculales</taxon>
        <taxon>Ranunculaceae</taxon>
        <taxon>Thalictroideae</taxon>
        <taxon>Thalictrum</taxon>
    </lineage>
</organism>
<keyword evidence="2" id="KW-1185">Reference proteome</keyword>
<dbReference type="AlphaFoldDB" id="A0A7J6VPS5"/>
<accession>A0A7J6VPS5</accession>
<dbReference type="EMBL" id="JABWDY010028410">
    <property type="protein sequence ID" value="KAF5187109.1"/>
    <property type="molecule type" value="Genomic_DNA"/>
</dbReference>
<proteinExistence type="predicted"/>
<comment type="caution">
    <text evidence="1">The sequence shown here is derived from an EMBL/GenBank/DDBJ whole genome shotgun (WGS) entry which is preliminary data.</text>
</comment>
<sequence length="77" mass="8605">MLDLQYQNPPSKPPILVYWTRPPDIWVALNTNGAACNELTAGGGIVRNCQGEVLANFFSFYGTTLTMKLKIWLSKMV</sequence>
<evidence type="ECO:0000313" key="1">
    <source>
        <dbReference type="EMBL" id="KAF5187109.1"/>
    </source>
</evidence>
<dbReference type="Proteomes" id="UP000554482">
    <property type="component" value="Unassembled WGS sequence"/>
</dbReference>
<evidence type="ECO:0000313" key="2">
    <source>
        <dbReference type="Proteomes" id="UP000554482"/>
    </source>
</evidence>
<name>A0A7J6VPS5_THATH</name>
<gene>
    <name evidence="1" type="ORF">FRX31_023304</name>
</gene>
<reference evidence="1 2" key="1">
    <citation type="submission" date="2020-06" db="EMBL/GenBank/DDBJ databases">
        <title>Transcriptomic and genomic resources for Thalictrum thalictroides and T. hernandezii: Facilitating candidate gene discovery in an emerging model plant lineage.</title>
        <authorList>
            <person name="Arias T."/>
            <person name="Riano-Pachon D.M."/>
            <person name="Di Stilio V.S."/>
        </authorList>
    </citation>
    <scope>NUCLEOTIDE SEQUENCE [LARGE SCALE GENOMIC DNA]</scope>
    <source>
        <strain evidence="2">cv. WT478/WT964</strain>
        <tissue evidence="1">Leaves</tissue>
    </source>
</reference>
<protein>
    <submittedName>
        <fullName evidence="1">Uncharacterized protein</fullName>
    </submittedName>
</protein>